<organism evidence="1 2">
    <name type="scientific">Acetobacter malorum</name>
    <dbReference type="NCBI Taxonomy" id="178901"/>
    <lineage>
        <taxon>Bacteria</taxon>
        <taxon>Pseudomonadati</taxon>
        <taxon>Pseudomonadota</taxon>
        <taxon>Alphaproteobacteria</taxon>
        <taxon>Acetobacterales</taxon>
        <taxon>Acetobacteraceae</taxon>
        <taxon>Acetobacter</taxon>
    </lineage>
</organism>
<proteinExistence type="predicted"/>
<dbReference type="AlphaFoldDB" id="A0A177G4V3"/>
<dbReference type="PATRIC" id="fig|178901.16.peg.3708"/>
<evidence type="ECO:0000313" key="1">
    <source>
        <dbReference type="EMBL" id="OAG75368.1"/>
    </source>
</evidence>
<protein>
    <submittedName>
        <fullName evidence="1">Phage protein</fullName>
    </submittedName>
</protein>
<dbReference type="Proteomes" id="UP000077349">
    <property type="component" value="Unassembled WGS sequence"/>
</dbReference>
<reference evidence="1 2" key="1">
    <citation type="submission" date="2016-03" db="EMBL/GenBank/DDBJ databases">
        <title>Draft genome sequence of Acetobacter malorum CECT 7742, a strain isolated from strawberry vinegar.</title>
        <authorList>
            <person name="Sainz F."/>
            <person name="Mas A."/>
            <person name="Torija M.J."/>
        </authorList>
    </citation>
    <scope>NUCLEOTIDE SEQUENCE [LARGE SCALE GENOMIC DNA]</scope>
    <source>
        <strain evidence="1 2">CECT 7742</strain>
    </source>
</reference>
<sequence>MVMLNLWGEIDPEIDFTFVSLWQMDELARATLQKTRADIDAQNIRSGIITPTEARSRTAHDTSGQYATVNLAASPPEAPPPTSSA</sequence>
<dbReference type="EMBL" id="LVHD01000063">
    <property type="protein sequence ID" value="OAG75368.1"/>
    <property type="molecule type" value="Genomic_DNA"/>
</dbReference>
<evidence type="ECO:0000313" key="2">
    <source>
        <dbReference type="Proteomes" id="UP000077349"/>
    </source>
</evidence>
<accession>A0A177G4V3</accession>
<comment type="caution">
    <text evidence="1">The sequence shown here is derived from an EMBL/GenBank/DDBJ whole genome shotgun (WGS) entry which is preliminary data.</text>
</comment>
<name>A0A177G4V3_9PROT</name>
<gene>
    <name evidence="1" type="ORF">Amal_03469</name>
</gene>